<proteinExistence type="predicted"/>
<organism evidence="2 3">
    <name type="scientific">Tenacibaculum platacis</name>
    <dbReference type="NCBI Taxonomy" id="3137852"/>
    <lineage>
        <taxon>Bacteria</taxon>
        <taxon>Pseudomonadati</taxon>
        <taxon>Bacteroidota</taxon>
        <taxon>Flavobacteriia</taxon>
        <taxon>Flavobacteriales</taxon>
        <taxon>Flavobacteriaceae</taxon>
        <taxon>Tenacibaculum</taxon>
    </lineage>
</organism>
<sequence length="168" mass="19913">MSRRSYYLVFVFISLILLQVLVLNNVLLFDRVNPYIYIAFIFIYPFRKNRFPILSLAFLLGLFIDLFSDSGGAHAFATTFIAYVRPYFFKTIFQKTELDYEFFTLKQESFGKVFNFIVILTFLHHFLLFTLLNFSFSNFFYVLTNTLLSGIFSLLIYFLGSFILRSKQ</sequence>
<comment type="caution">
    <text evidence="2">The sequence shown here is derived from an EMBL/GenBank/DDBJ whole genome shotgun (WGS) entry which is preliminary data.</text>
</comment>
<keyword evidence="3" id="KW-1185">Reference proteome</keyword>
<keyword evidence="1" id="KW-0472">Membrane</keyword>
<feature type="transmembrane region" description="Helical" evidence="1">
    <location>
        <begin position="50"/>
        <end position="67"/>
    </location>
</feature>
<keyword evidence="1" id="KW-1133">Transmembrane helix</keyword>
<feature type="transmembrane region" description="Helical" evidence="1">
    <location>
        <begin position="73"/>
        <end position="93"/>
    </location>
</feature>
<feature type="transmembrane region" description="Helical" evidence="1">
    <location>
        <begin position="140"/>
        <end position="164"/>
    </location>
</feature>
<feature type="transmembrane region" description="Helical" evidence="1">
    <location>
        <begin position="6"/>
        <end position="29"/>
    </location>
</feature>
<name>A0ABM9P211_9FLAO</name>
<feature type="transmembrane region" description="Helical" evidence="1">
    <location>
        <begin position="113"/>
        <end position="134"/>
    </location>
</feature>
<protein>
    <submittedName>
        <fullName evidence="2">Rod shape-determining protein MreD</fullName>
    </submittedName>
</protein>
<reference evidence="2 3" key="1">
    <citation type="submission" date="2024-05" db="EMBL/GenBank/DDBJ databases">
        <authorList>
            <person name="Duchaud E."/>
        </authorList>
    </citation>
    <scope>NUCLEOTIDE SEQUENCE [LARGE SCALE GENOMIC DNA]</scope>
    <source>
        <strain evidence="2">Ena-SAMPLE-TAB-13-05-2024-13:56:06:370-140302</strain>
    </source>
</reference>
<evidence type="ECO:0000313" key="3">
    <source>
        <dbReference type="Proteomes" id="UP001497416"/>
    </source>
</evidence>
<gene>
    <name evidence="2" type="ORF">T190607A01A_30056</name>
</gene>
<evidence type="ECO:0000256" key="1">
    <source>
        <dbReference type="SAM" id="Phobius"/>
    </source>
</evidence>
<evidence type="ECO:0000313" key="2">
    <source>
        <dbReference type="EMBL" id="CAL2087983.1"/>
    </source>
</evidence>
<dbReference type="RefSeq" id="WP_348723517.1">
    <property type="nucleotide sequence ID" value="NZ_CAXIXW010000012.1"/>
</dbReference>
<keyword evidence="1" id="KW-0812">Transmembrane</keyword>
<dbReference type="Proteomes" id="UP001497416">
    <property type="component" value="Unassembled WGS sequence"/>
</dbReference>
<accession>A0ABM9P211</accession>
<dbReference type="EMBL" id="CAXIXY010000005">
    <property type="protein sequence ID" value="CAL2087983.1"/>
    <property type="molecule type" value="Genomic_DNA"/>
</dbReference>